<protein>
    <recommendedName>
        <fullName evidence="7">Large ribosomal subunit protein mL46</fullName>
    </recommendedName>
    <alternativeName>
        <fullName evidence="8">39S ribosomal protein L46, mitochondrial</fullName>
    </alternativeName>
</protein>
<evidence type="ECO:0000256" key="3">
    <source>
        <dbReference type="ARBA" id="ARBA00022946"/>
    </source>
</evidence>
<evidence type="ECO:0000256" key="1">
    <source>
        <dbReference type="ARBA" id="ARBA00004173"/>
    </source>
</evidence>
<name>A0A1B6CUS7_9HEMI</name>
<comment type="similarity">
    <text evidence="2">Belongs to the mitochondrion-specific ribosomal protein mL46 family.</text>
</comment>
<evidence type="ECO:0000256" key="7">
    <source>
        <dbReference type="ARBA" id="ARBA00035190"/>
    </source>
</evidence>
<feature type="non-terminal residue" evidence="10">
    <location>
        <position position="285"/>
    </location>
</feature>
<dbReference type="InterPro" id="IPR015797">
    <property type="entry name" value="NUDIX_hydrolase-like_dom_sf"/>
</dbReference>
<keyword evidence="3" id="KW-0809">Transit peptide</keyword>
<dbReference type="SUPFAM" id="SSF55811">
    <property type="entry name" value="Nudix"/>
    <property type="match status" value="1"/>
</dbReference>
<reference evidence="10" key="1">
    <citation type="submission" date="2015-12" db="EMBL/GenBank/DDBJ databases">
        <title>De novo transcriptome assembly of four potential Pierce s Disease insect vectors from Arizona vineyards.</title>
        <authorList>
            <person name="Tassone E.E."/>
        </authorList>
    </citation>
    <scope>NUCLEOTIDE SEQUENCE</scope>
</reference>
<dbReference type="AlphaFoldDB" id="A0A1B6CUS7"/>
<dbReference type="InterPro" id="IPR033650">
    <property type="entry name" value="Ribosomal_mL46_NUDIX"/>
</dbReference>
<organism evidence="10">
    <name type="scientific">Clastoptera arizonana</name>
    <name type="common">Arizona spittle bug</name>
    <dbReference type="NCBI Taxonomy" id="38151"/>
    <lineage>
        <taxon>Eukaryota</taxon>
        <taxon>Metazoa</taxon>
        <taxon>Ecdysozoa</taxon>
        <taxon>Arthropoda</taxon>
        <taxon>Hexapoda</taxon>
        <taxon>Insecta</taxon>
        <taxon>Pterygota</taxon>
        <taxon>Neoptera</taxon>
        <taxon>Paraneoptera</taxon>
        <taxon>Hemiptera</taxon>
        <taxon>Auchenorrhyncha</taxon>
        <taxon>Cercopoidea</taxon>
        <taxon>Clastopteridae</taxon>
        <taxon>Clastoptera</taxon>
    </lineage>
</organism>
<sequence>MFKLLRLFKSLQNQMVFPNYTSKVLTECYQNNAFCIAANTSEKWDLLSAVSLERKPIITKNLNDMEQKFIKLLSEIEYERSHKSDHEVRKEKDKVKVQQLKSAKNTDFEGEVIQQTAQDLEDLYKDELKHFKFSDRKTEADYKNDLKSVNRVLDQSLLLLIKQKIGNKMYWTLPQGINLEGETMRQTAERVLKECCGGSLNAKFLGNAPCGFYKYKYPKKCSKDDSIIGAKIFFFKAQLISGVPEFSNQQKIEYQWATRSELNTMLQKIEYQWATRSELNTMLQK</sequence>
<dbReference type="FunFam" id="3.90.79.10:FF:000018">
    <property type="entry name" value="39S ribosomal protein L46, mitochondrial"/>
    <property type="match status" value="1"/>
</dbReference>
<dbReference type="Gene3D" id="3.90.79.10">
    <property type="entry name" value="Nucleoside Triphosphate Pyrophosphohydrolase"/>
    <property type="match status" value="1"/>
</dbReference>
<gene>
    <name evidence="10" type="ORF">g.3295</name>
</gene>
<dbReference type="PANTHER" id="PTHR13124">
    <property type="entry name" value="39S RIBOSOMAL PROTEIN L46, MITOCHONDRIAL PRECURSOR-RELATED"/>
    <property type="match status" value="1"/>
</dbReference>
<keyword evidence="5" id="KW-0496">Mitochondrion</keyword>
<evidence type="ECO:0000256" key="4">
    <source>
        <dbReference type="ARBA" id="ARBA00022980"/>
    </source>
</evidence>
<proteinExistence type="inferred from homology"/>
<dbReference type="InterPro" id="IPR040008">
    <property type="entry name" value="Ribosomal_mL46"/>
</dbReference>
<evidence type="ECO:0000313" key="10">
    <source>
        <dbReference type="EMBL" id="JAS17085.1"/>
    </source>
</evidence>
<dbReference type="GO" id="GO:0003735">
    <property type="term" value="F:structural constituent of ribosome"/>
    <property type="evidence" value="ECO:0007669"/>
    <property type="project" value="InterPro"/>
</dbReference>
<comment type="subcellular location">
    <subcellularLocation>
        <location evidence="1">Mitochondrion</location>
    </subcellularLocation>
</comment>
<feature type="domain" description="Large ribosomal subunit protein mL46 N-terminal" evidence="9">
    <location>
        <begin position="44"/>
        <end position="146"/>
    </location>
</feature>
<evidence type="ECO:0000256" key="6">
    <source>
        <dbReference type="ARBA" id="ARBA00023274"/>
    </source>
</evidence>
<dbReference type="GO" id="GO:0005762">
    <property type="term" value="C:mitochondrial large ribosomal subunit"/>
    <property type="evidence" value="ECO:0007669"/>
    <property type="project" value="TreeGrafter"/>
</dbReference>
<evidence type="ECO:0000256" key="8">
    <source>
        <dbReference type="ARBA" id="ARBA00035534"/>
    </source>
</evidence>
<dbReference type="PANTHER" id="PTHR13124:SF12">
    <property type="entry name" value="LARGE RIBOSOMAL SUBUNIT PROTEIN ML46"/>
    <property type="match status" value="1"/>
</dbReference>
<keyword evidence="6" id="KW-0687">Ribonucleoprotein</keyword>
<evidence type="ECO:0000256" key="5">
    <source>
        <dbReference type="ARBA" id="ARBA00023128"/>
    </source>
</evidence>
<evidence type="ECO:0000259" key="9">
    <source>
        <dbReference type="Pfam" id="PF11788"/>
    </source>
</evidence>
<keyword evidence="4" id="KW-0689">Ribosomal protein</keyword>
<evidence type="ECO:0000256" key="2">
    <source>
        <dbReference type="ARBA" id="ARBA00009070"/>
    </source>
</evidence>
<accession>A0A1B6CUS7</accession>
<dbReference type="GO" id="GO:0005743">
    <property type="term" value="C:mitochondrial inner membrane"/>
    <property type="evidence" value="ECO:0007669"/>
    <property type="project" value="UniProtKB-ARBA"/>
</dbReference>
<dbReference type="InterPro" id="IPR021757">
    <property type="entry name" value="Ribosomal_mL46_N"/>
</dbReference>
<dbReference type="EMBL" id="GEDC01020213">
    <property type="protein sequence ID" value="JAS17085.1"/>
    <property type="molecule type" value="Transcribed_RNA"/>
</dbReference>
<dbReference type="CDD" id="cd04661">
    <property type="entry name" value="NUDIX_MRP_L46"/>
    <property type="match status" value="1"/>
</dbReference>
<dbReference type="Pfam" id="PF11788">
    <property type="entry name" value="MRP-L46"/>
    <property type="match status" value="1"/>
</dbReference>